<organism evidence="3 4">
    <name type="scientific">Aspergillus steynii IBT 23096</name>
    <dbReference type="NCBI Taxonomy" id="1392250"/>
    <lineage>
        <taxon>Eukaryota</taxon>
        <taxon>Fungi</taxon>
        <taxon>Dikarya</taxon>
        <taxon>Ascomycota</taxon>
        <taxon>Pezizomycotina</taxon>
        <taxon>Eurotiomycetes</taxon>
        <taxon>Eurotiomycetidae</taxon>
        <taxon>Eurotiales</taxon>
        <taxon>Aspergillaceae</taxon>
        <taxon>Aspergillus</taxon>
        <taxon>Aspergillus subgen. Circumdati</taxon>
    </lineage>
</organism>
<comment type="caution">
    <text evidence="3">The sequence shown here is derived from an EMBL/GenBank/DDBJ whole genome shotgun (WGS) entry which is preliminary data.</text>
</comment>
<dbReference type="RefSeq" id="XP_024705704.1">
    <property type="nucleotide sequence ID" value="XM_024853093.1"/>
</dbReference>
<sequence>MKLLLSLLLMLAVLSSTLTTRKDVEAPDDLILNATGNEIDMDLSVNTDADDLDGPANTLDARRKKPRPRAKTDGICDTKTDTDTGTCVAKLYGDKRWRSNSFRMKLSPPLILLLTLLSLVLALETQTETSSIKDIDYSLPSNISDPDFDDGQTSQPQTNNIEPRMCIGRCRSVTNDCVWKCEDWSRVVRPCHEYRPCTRDRRHCSVLANAPEWAICK</sequence>
<dbReference type="VEuPathDB" id="FungiDB:P170DRAFT_473959"/>
<evidence type="ECO:0000313" key="3">
    <source>
        <dbReference type="EMBL" id="PLB50402.1"/>
    </source>
</evidence>
<keyword evidence="4" id="KW-1185">Reference proteome</keyword>
<feature type="signal peptide" evidence="2">
    <location>
        <begin position="1"/>
        <end position="19"/>
    </location>
</feature>
<proteinExistence type="predicted"/>
<feature type="chain" id="PRO_5014189395" evidence="2">
    <location>
        <begin position="20"/>
        <end position="217"/>
    </location>
</feature>
<dbReference type="EMBL" id="MSFO01000003">
    <property type="protein sequence ID" value="PLB50402.1"/>
    <property type="molecule type" value="Genomic_DNA"/>
</dbReference>
<name>A0A2I2GBZ2_9EURO</name>
<evidence type="ECO:0000256" key="1">
    <source>
        <dbReference type="SAM" id="MobiDB-lite"/>
    </source>
</evidence>
<dbReference type="Proteomes" id="UP000234275">
    <property type="component" value="Unassembled WGS sequence"/>
</dbReference>
<accession>A0A2I2GBZ2</accession>
<reference evidence="3 4" key="1">
    <citation type="submission" date="2016-12" db="EMBL/GenBank/DDBJ databases">
        <title>The genomes of Aspergillus section Nigri reveals drivers in fungal speciation.</title>
        <authorList>
            <consortium name="DOE Joint Genome Institute"/>
            <person name="Vesth T.C."/>
            <person name="Nybo J."/>
            <person name="Theobald S."/>
            <person name="Brandl J."/>
            <person name="Frisvad J.C."/>
            <person name="Nielsen K.F."/>
            <person name="Lyhne E.K."/>
            <person name="Kogle M.E."/>
            <person name="Kuo A."/>
            <person name="Riley R."/>
            <person name="Clum A."/>
            <person name="Nolan M."/>
            <person name="Lipzen A."/>
            <person name="Salamov A."/>
            <person name="Henrissat B."/>
            <person name="Wiebenga A."/>
            <person name="De Vries R.P."/>
            <person name="Grigoriev I.V."/>
            <person name="Mortensen U.H."/>
            <person name="Andersen M.R."/>
            <person name="Baker S.E."/>
        </authorList>
    </citation>
    <scope>NUCLEOTIDE SEQUENCE [LARGE SCALE GENOMIC DNA]</scope>
    <source>
        <strain evidence="3 4">IBT 23096</strain>
    </source>
</reference>
<evidence type="ECO:0000256" key="2">
    <source>
        <dbReference type="SAM" id="SignalP"/>
    </source>
</evidence>
<gene>
    <name evidence="3" type="ORF">P170DRAFT_473959</name>
</gene>
<keyword evidence="2" id="KW-0732">Signal</keyword>
<dbReference type="AlphaFoldDB" id="A0A2I2GBZ2"/>
<dbReference type="GeneID" id="36560791"/>
<protein>
    <submittedName>
        <fullName evidence="3">Uncharacterized protein</fullName>
    </submittedName>
</protein>
<feature type="region of interest" description="Disordered" evidence="1">
    <location>
        <begin position="45"/>
        <end position="76"/>
    </location>
</feature>
<evidence type="ECO:0000313" key="4">
    <source>
        <dbReference type="Proteomes" id="UP000234275"/>
    </source>
</evidence>